<keyword evidence="8 13" id="KW-0472">Membrane</keyword>
<evidence type="ECO:0000256" key="13">
    <source>
        <dbReference type="SAM" id="Phobius"/>
    </source>
</evidence>
<keyword evidence="7" id="KW-0406">Ion transport</keyword>
<evidence type="ECO:0000256" key="11">
    <source>
        <dbReference type="ARBA" id="ARBA00023286"/>
    </source>
</evidence>
<evidence type="ECO:0000256" key="9">
    <source>
        <dbReference type="ARBA" id="ARBA00023170"/>
    </source>
</evidence>
<keyword evidence="12" id="KW-0407">Ion channel</keyword>
<feature type="transmembrane region" description="Helical" evidence="13">
    <location>
        <begin position="195"/>
        <end position="216"/>
    </location>
</feature>
<evidence type="ECO:0000313" key="16">
    <source>
        <dbReference type="EMBL" id="CAH1995194.1"/>
    </source>
</evidence>
<dbReference type="Pfam" id="PF10613">
    <property type="entry name" value="Lig_chan-Glu_bd"/>
    <property type="match status" value="1"/>
</dbReference>
<dbReference type="GO" id="GO:0050906">
    <property type="term" value="P:detection of stimulus involved in sensory perception"/>
    <property type="evidence" value="ECO:0007669"/>
    <property type="project" value="UniProtKB-ARBA"/>
</dbReference>
<evidence type="ECO:0000256" key="6">
    <source>
        <dbReference type="ARBA" id="ARBA00022989"/>
    </source>
</evidence>
<dbReference type="InterPro" id="IPR001320">
    <property type="entry name" value="Iontro_rcpt_C"/>
</dbReference>
<dbReference type="EMBL" id="CAKOFQ010007217">
    <property type="protein sequence ID" value="CAH1995194.1"/>
    <property type="molecule type" value="Genomic_DNA"/>
</dbReference>
<feature type="transmembrane region" description="Helical" evidence="13">
    <location>
        <begin position="258"/>
        <end position="277"/>
    </location>
</feature>
<keyword evidence="11" id="KW-1071">Ligand-gated ion channel</keyword>
<evidence type="ECO:0000256" key="1">
    <source>
        <dbReference type="ARBA" id="ARBA00004651"/>
    </source>
</evidence>
<keyword evidence="6 13" id="KW-1133">Transmembrane helix</keyword>
<feature type="domain" description="Ionotropic glutamate receptor L-glutamate and glycine-binding" evidence="15">
    <location>
        <begin position="65"/>
        <end position="164"/>
    </location>
</feature>
<evidence type="ECO:0000256" key="3">
    <source>
        <dbReference type="ARBA" id="ARBA00022448"/>
    </source>
</evidence>
<keyword evidence="10" id="KW-0325">Glycoprotein</keyword>
<feature type="domain" description="Ionotropic glutamate receptor C-terminal" evidence="14">
    <location>
        <begin position="192"/>
        <end position="485"/>
    </location>
</feature>
<organism evidence="16 17">
    <name type="scientific">Acanthoscelides obtectus</name>
    <name type="common">Bean weevil</name>
    <name type="synonym">Bruchus obtectus</name>
    <dbReference type="NCBI Taxonomy" id="200917"/>
    <lineage>
        <taxon>Eukaryota</taxon>
        <taxon>Metazoa</taxon>
        <taxon>Ecdysozoa</taxon>
        <taxon>Arthropoda</taxon>
        <taxon>Hexapoda</taxon>
        <taxon>Insecta</taxon>
        <taxon>Pterygota</taxon>
        <taxon>Neoptera</taxon>
        <taxon>Endopterygota</taxon>
        <taxon>Coleoptera</taxon>
        <taxon>Polyphaga</taxon>
        <taxon>Cucujiformia</taxon>
        <taxon>Chrysomeloidea</taxon>
        <taxon>Chrysomelidae</taxon>
        <taxon>Bruchinae</taxon>
        <taxon>Bruchini</taxon>
        <taxon>Acanthoscelides</taxon>
    </lineage>
</organism>
<keyword evidence="4" id="KW-1003">Cell membrane</keyword>
<evidence type="ECO:0000256" key="8">
    <source>
        <dbReference type="ARBA" id="ARBA00023136"/>
    </source>
</evidence>
<evidence type="ECO:0000256" key="12">
    <source>
        <dbReference type="ARBA" id="ARBA00023303"/>
    </source>
</evidence>
<dbReference type="Proteomes" id="UP001152888">
    <property type="component" value="Unassembled WGS sequence"/>
</dbReference>
<evidence type="ECO:0000259" key="14">
    <source>
        <dbReference type="Pfam" id="PF00060"/>
    </source>
</evidence>
<dbReference type="AlphaFoldDB" id="A0A9P0LE96"/>
<comment type="subcellular location">
    <subcellularLocation>
        <location evidence="1">Cell membrane</location>
        <topology evidence="1">Multi-pass membrane protein</topology>
    </subcellularLocation>
</comment>
<dbReference type="Gene3D" id="3.40.190.10">
    <property type="entry name" value="Periplasmic binding protein-like II"/>
    <property type="match status" value="1"/>
</dbReference>
<dbReference type="Gene3D" id="1.10.287.70">
    <property type="match status" value="1"/>
</dbReference>
<keyword evidence="9" id="KW-0675">Receptor</keyword>
<comment type="similarity">
    <text evidence="2">Belongs to the glutamate-gated ion channel (TC 1.A.10.1) family.</text>
</comment>
<keyword evidence="17" id="KW-1185">Reference proteome</keyword>
<proteinExistence type="inferred from homology"/>
<dbReference type="PANTHER" id="PTHR42643">
    <property type="entry name" value="IONOTROPIC RECEPTOR 20A-RELATED"/>
    <property type="match status" value="1"/>
</dbReference>
<dbReference type="PANTHER" id="PTHR42643:SF30">
    <property type="entry name" value="IONOTROPIC RECEPTOR 40A-RELATED"/>
    <property type="match status" value="1"/>
</dbReference>
<dbReference type="Pfam" id="PF00060">
    <property type="entry name" value="Lig_chan"/>
    <property type="match status" value="1"/>
</dbReference>
<sequence length="548" mass="63377">MEMRRPHQNTPCSSFRIFYSQTTSYREHQLDMVNWWNEGSGLFNHPTLPITKSVYKDFKGKPFSVPVLHKPPWHFVKHINGTKSKDTVIKVLGGRDDRVLRLLARKLNFRYEYFDPPEKIQGTYDSETGVFNGVIGLIGRREADLFLGDVALTYERSKVVEFSFITLADSGAFVTHAPSKLNEALALLRPFHWQVWPAIGVTFVVVGPALYFIIYLSNKWHPTMKIRSQIRLLFDCTWFTVTILLKQTGREPSSSHKVRFVLVLLSISATYVITDMYSANLTSLLAKPGREKAIHNLYDLEKAMEIKKYNLYVERHSSSYKLLENGTGVYSRLWELMERQQDNFAVNTVEEGVKKVRDSKNGVLMAGRETLYFEIQRFGASNFFLSEKLNTAYSAIAFQLGCPYIEEFNRILMAIFEGGIITKMTEDEYKKLGKEKEVSSEDADVFAPDAKKDSRRQTKMVEDSEKLKPLSLKMLQGAFYLLCIGNATSGIILLIEILFHRHQRKLRRERKRRMQPLKTKISEMGRWMKDFGTSLIYDAFMPPFEYVD</sequence>
<dbReference type="InterPro" id="IPR052192">
    <property type="entry name" value="Insect_Ionotropic_Sensory_Rcpt"/>
</dbReference>
<accession>A0A9P0LE96</accession>
<evidence type="ECO:0000256" key="5">
    <source>
        <dbReference type="ARBA" id="ARBA00022692"/>
    </source>
</evidence>
<evidence type="ECO:0000313" key="17">
    <source>
        <dbReference type="Proteomes" id="UP001152888"/>
    </source>
</evidence>
<protein>
    <submittedName>
        <fullName evidence="16">Uncharacterized protein</fullName>
    </submittedName>
</protein>
<name>A0A9P0LE96_ACAOB</name>
<dbReference type="SUPFAM" id="SSF53850">
    <property type="entry name" value="Periplasmic binding protein-like II"/>
    <property type="match status" value="1"/>
</dbReference>
<reference evidence="16" key="1">
    <citation type="submission" date="2022-03" db="EMBL/GenBank/DDBJ databases">
        <authorList>
            <person name="Sayadi A."/>
        </authorList>
    </citation>
    <scope>NUCLEOTIDE SEQUENCE</scope>
</reference>
<keyword evidence="3" id="KW-0813">Transport</keyword>
<gene>
    <name evidence="16" type="ORF">ACAOBT_LOCUS22455</name>
</gene>
<evidence type="ECO:0000256" key="7">
    <source>
        <dbReference type="ARBA" id="ARBA00023065"/>
    </source>
</evidence>
<evidence type="ECO:0000256" key="10">
    <source>
        <dbReference type="ARBA" id="ARBA00023180"/>
    </source>
</evidence>
<evidence type="ECO:0000259" key="15">
    <source>
        <dbReference type="Pfam" id="PF10613"/>
    </source>
</evidence>
<keyword evidence="5 13" id="KW-0812">Transmembrane</keyword>
<dbReference type="GO" id="GO:0015276">
    <property type="term" value="F:ligand-gated monoatomic ion channel activity"/>
    <property type="evidence" value="ECO:0007669"/>
    <property type="project" value="InterPro"/>
</dbReference>
<feature type="transmembrane region" description="Helical" evidence="13">
    <location>
        <begin position="478"/>
        <end position="499"/>
    </location>
</feature>
<evidence type="ECO:0000256" key="4">
    <source>
        <dbReference type="ARBA" id="ARBA00022475"/>
    </source>
</evidence>
<dbReference type="GO" id="GO:0005886">
    <property type="term" value="C:plasma membrane"/>
    <property type="evidence" value="ECO:0007669"/>
    <property type="project" value="UniProtKB-SubCell"/>
</dbReference>
<dbReference type="OrthoDB" id="5984008at2759"/>
<comment type="caution">
    <text evidence="16">The sequence shown here is derived from an EMBL/GenBank/DDBJ whole genome shotgun (WGS) entry which is preliminary data.</text>
</comment>
<dbReference type="InterPro" id="IPR019594">
    <property type="entry name" value="Glu/Gly-bd"/>
</dbReference>
<evidence type="ECO:0000256" key="2">
    <source>
        <dbReference type="ARBA" id="ARBA00008685"/>
    </source>
</evidence>